<dbReference type="Proteomes" id="UP000237271">
    <property type="component" value="Unassembled WGS sequence"/>
</dbReference>
<comment type="caution">
    <text evidence="1">The sequence shown here is derived from an EMBL/GenBank/DDBJ whole genome shotgun (WGS) entry which is preliminary data.</text>
</comment>
<evidence type="ECO:0000313" key="1">
    <source>
        <dbReference type="EMBL" id="POM79157.1"/>
    </source>
</evidence>
<accession>A0A2P4YMX0</accession>
<dbReference type="EMBL" id="NCKW01001833">
    <property type="protein sequence ID" value="POM79157.1"/>
    <property type="molecule type" value="Genomic_DNA"/>
</dbReference>
<dbReference type="AlphaFoldDB" id="A0A2P4YMX0"/>
<proteinExistence type="predicted"/>
<protein>
    <submittedName>
        <fullName evidence="1">Retrovirus-related pol Polyprotein</fullName>
    </submittedName>
</protein>
<name>A0A2P4YMX0_9STRA</name>
<gene>
    <name evidence="1" type="ORF">PHPALM_3234</name>
</gene>
<dbReference type="PANTHER" id="PTHR11439:SF463">
    <property type="entry name" value="REVERSE TRANSCRIPTASE TY1_COPIA-TYPE DOMAIN-CONTAINING PROTEIN"/>
    <property type="match status" value="1"/>
</dbReference>
<reference evidence="1 2" key="1">
    <citation type="journal article" date="2017" name="Genome Biol. Evol.">
        <title>Phytophthora megakarya and P. palmivora, closely related causal agents of cacao black pod rot, underwent increases in genome sizes and gene numbers by different mechanisms.</title>
        <authorList>
            <person name="Ali S.S."/>
            <person name="Shao J."/>
            <person name="Lary D.J."/>
            <person name="Kronmiller B."/>
            <person name="Shen D."/>
            <person name="Strem M.D."/>
            <person name="Amoako-Attah I."/>
            <person name="Akrofi A.Y."/>
            <person name="Begoude B.A."/>
            <person name="Ten Hoopen G.M."/>
            <person name="Coulibaly K."/>
            <person name="Kebe B.I."/>
            <person name="Melnick R.L."/>
            <person name="Guiltinan M.J."/>
            <person name="Tyler B.M."/>
            <person name="Meinhardt L.W."/>
            <person name="Bailey B.A."/>
        </authorList>
    </citation>
    <scope>NUCLEOTIDE SEQUENCE [LARGE SCALE GENOMIC DNA]</scope>
    <source>
        <strain evidence="2">sbr112.9</strain>
    </source>
</reference>
<keyword evidence="2" id="KW-1185">Reference proteome</keyword>
<evidence type="ECO:0000313" key="2">
    <source>
        <dbReference type="Proteomes" id="UP000237271"/>
    </source>
</evidence>
<sequence length="102" mass="11709">MLANSPISWLSRKDHTVVLSTTETEYISMCHYDLLKLLLSELGFATTQHNLIHEDNQSCIKICYNLELHGESKHIHVRCCFCAKMSNATNSLLLLQYQRHGC</sequence>
<dbReference type="CDD" id="cd09272">
    <property type="entry name" value="RNase_HI_RT_Ty1"/>
    <property type="match status" value="1"/>
</dbReference>
<organism evidence="1 2">
    <name type="scientific">Phytophthora palmivora</name>
    <dbReference type="NCBI Taxonomy" id="4796"/>
    <lineage>
        <taxon>Eukaryota</taxon>
        <taxon>Sar</taxon>
        <taxon>Stramenopiles</taxon>
        <taxon>Oomycota</taxon>
        <taxon>Peronosporomycetes</taxon>
        <taxon>Peronosporales</taxon>
        <taxon>Peronosporaceae</taxon>
        <taxon>Phytophthora</taxon>
    </lineage>
</organism>
<dbReference type="PANTHER" id="PTHR11439">
    <property type="entry name" value="GAG-POL-RELATED RETROTRANSPOSON"/>
    <property type="match status" value="1"/>
</dbReference>
<dbReference type="OrthoDB" id="91821at2759"/>